<comment type="caution">
    <text evidence="2">The sequence shown here is derived from an EMBL/GenBank/DDBJ whole genome shotgun (WGS) entry which is preliminary data.</text>
</comment>
<feature type="region of interest" description="Disordered" evidence="1">
    <location>
        <begin position="23"/>
        <end position="47"/>
    </location>
</feature>
<organism evidence="2 3">
    <name type="scientific">Sutterella wadsworthensis HGA0223</name>
    <dbReference type="NCBI Taxonomy" id="1203554"/>
    <lineage>
        <taxon>Bacteria</taxon>
        <taxon>Pseudomonadati</taxon>
        <taxon>Pseudomonadota</taxon>
        <taxon>Betaproteobacteria</taxon>
        <taxon>Burkholderiales</taxon>
        <taxon>Sutterellaceae</taxon>
        <taxon>Sutterella</taxon>
    </lineage>
</organism>
<name>S3C7B3_9BURK</name>
<proteinExistence type="predicted"/>
<reference evidence="2 3" key="1">
    <citation type="submission" date="2013-04" db="EMBL/GenBank/DDBJ databases">
        <title>The Genome Sequence of Sutterella wadsworthensis HGA0223.</title>
        <authorList>
            <consortium name="The Broad Institute Genomics Platform"/>
            <person name="Earl A."/>
            <person name="Ward D."/>
            <person name="Feldgarden M."/>
            <person name="Gevers D."/>
            <person name="Schmidt T.M."/>
            <person name="Dover J."/>
            <person name="Dai D."/>
            <person name="Walker B."/>
            <person name="Young S."/>
            <person name="Zeng Q."/>
            <person name="Gargeya S."/>
            <person name="Fitzgerald M."/>
            <person name="Haas B."/>
            <person name="Abouelleil A."/>
            <person name="Allen A.W."/>
            <person name="Alvarado L."/>
            <person name="Arachchi H.M."/>
            <person name="Berlin A.M."/>
            <person name="Chapman S.B."/>
            <person name="Gainer-Dewar J."/>
            <person name="Goldberg J."/>
            <person name="Griggs A."/>
            <person name="Gujja S."/>
            <person name="Hansen M."/>
            <person name="Howarth C."/>
            <person name="Imamovic A."/>
            <person name="Ireland A."/>
            <person name="Larimer J."/>
            <person name="McCowan C."/>
            <person name="Murphy C."/>
            <person name="Pearson M."/>
            <person name="Poon T.W."/>
            <person name="Priest M."/>
            <person name="Roberts A."/>
            <person name="Saif S."/>
            <person name="Shea T."/>
            <person name="Sisk P."/>
            <person name="Sykes S."/>
            <person name="Wortman J."/>
            <person name="Nusbaum C."/>
            <person name="Birren B."/>
        </authorList>
    </citation>
    <scope>NUCLEOTIDE SEQUENCE [LARGE SCALE GENOMIC DNA]</scope>
    <source>
        <strain evidence="2 3">HGA0223</strain>
    </source>
</reference>
<evidence type="ECO:0000313" key="3">
    <source>
        <dbReference type="Proteomes" id="UP000014400"/>
    </source>
</evidence>
<dbReference type="Proteomes" id="UP000014400">
    <property type="component" value="Unassembled WGS sequence"/>
</dbReference>
<dbReference type="EMBL" id="ATCF01000002">
    <property type="protein sequence ID" value="EPE02088.1"/>
    <property type="molecule type" value="Genomic_DNA"/>
</dbReference>
<dbReference type="STRING" id="1203554.HMPREF1476_00022"/>
<sequence>MPLKHTFRRMAPTADSVRRLTGERGAIAAAQNKNRIGRRGFPEPPRT</sequence>
<dbReference type="AlphaFoldDB" id="S3C7B3"/>
<dbReference type="HOGENOM" id="CLU_3174053_0_0_4"/>
<evidence type="ECO:0000256" key="1">
    <source>
        <dbReference type="SAM" id="MobiDB-lite"/>
    </source>
</evidence>
<protein>
    <submittedName>
        <fullName evidence="2">Uncharacterized protein</fullName>
    </submittedName>
</protein>
<evidence type="ECO:0000313" key="2">
    <source>
        <dbReference type="EMBL" id="EPE02088.1"/>
    </source>
</evidence>
<gene>
    <name evidence="2" type="ORF">HMPREF1476_00022</name>
</gene>
<keyword evidence="3" id="KW-1185">Reference proteome</keyword>
<accession>S3C7B3</accession>